<sequence length="110" mass="12024">MSVKQALQDLEKKMSEDNSHIQSLNGVLQFDITGDESETFQVEFDSGTVKLKTDELTNPLCTLVTSGDNLVKLIRGQLNATTAVFTGKLKVKGDLGFAMKIQSILPKYAS</sequence>
<name>A0ABY6Z4X8_9BACL</name>
<proteinExistence type="predicted"/>
<dbReference type="PANTHER" id="PTHR10094:SF25">
    <property type="entry name" value="SCP2 STEROL-BINDING DOMAIN-CONTAINING PROTEIN 1"/>
    <property type="match status" value="1"/>
</dbReference>
<evidence type="ECO:0000259" key="1">
    <source>
        <dbReference type="Pfam" id="PF02036"/>
    </source>
</evidence>
<dbReference type="RefSeq" id="WP_268045080.1">
    <property type="nucleotide sequence ID" value="NZ_CP104064.1"/>
</dbReference>
<dbReference type="InterPro" id="IPR003033">
    <property type="entry name" value="SCP2_sterol-bd_dom"/>
</dbReference>
<accession>A0ABY6Z4X8</accession>
<feature type="domain" description="SCP2" evidence="1">
    <location>
        <begin position="8"/>
        <end position="105"/>
    </location>
</feature>
<reference evidence="2" key="1">
    <citation type="submission" date="2022-08" db="EMBL/GenBank/DDBJ databases">
        <title>Alicyclobacillus dauci DSM2870, complete genome.</title>
        <authorList>
            <person name="Wang Q."/>
            <person name="Cai R."/>
            <person name="Wang Z."/>
        </authorList>
    </citation>
    <scope>NUCLEOTIDE SEQUENCE</scope>
    <source>
        <strain evidence="2">DSM 28700</strain>
    </source>
</reference>
<keyword evidence="3" id="KW-1185">Reference proteome</keyword>
<dbReference type="PANTHER" id="PTHR10094">
    <property type="entry name" value="STEROL CARRIER PROTEIN 2 SCP-2 FAMILY PROTEIN"/>
    <property type="match status" value="1"/>
</dbReference>
<dbReference type="InterPro" id="IPR036527">
    <property type="entry name" value="SCP2_sterol-bd_dom_sf"/>
</dbReference>
<dbReference type="Pfam" id="PF02036">
    <property type="entry name" value="SCP2"/>
    <property type="match status" value="1"/>
</dbReference>
<evidence type="ECO:0000313" key="3">
    <source>
        <dbReference type="Proteomes" id="UP001164803"/>
    </source>
</evidence>
<dbReference type="EMBL" id="CP104064">
    <property type="protein sequence ID" value="WAH37578.1"/>
    <property type="molecule type" value="Genomic_DNA"/>
</dbReference>
<dbReference type="Proteomes" id="UP001164803">
    <property type="component" value="Chromosome"/>
</dbReference>
<evidence type="ECO:0000313" key="2">
    <source>
        <dbReference type="EMBL" id="WAH37578.1"/>
    </source>
</evidence>
<gene>
    <name evidence="2" type="ORF">NZD86_03345</name>
</gene>
<organism evidence="2 3">
    <name type="scientific">Alicyclobacillus dauci</name>
    <dbReference type="NCBI Taxonomy" id="1475485"/>
    <lineage>
        <taxon>Bacteria</taxon>
        <taxon>Bacillati</taxon>
        <taxon>Bacillota</taxon>
        <taxon>Bacilli</taxon>
        <taxon>Bacillales</taxon>
        <taxon>Alicyclobacillaceae</taxon>
        <taxon>Alicyclobacillus</taxon>
    </lineage>
</organism>
<dbReference type="Gene3D" id="3.30.1050.10">
    <property type="entry name" value="SCP2 sterol-binding domain"/>
    <property type="match status" value="1"/>
</dbReference>
<protein>
    <submittedName>
        <fullName evidence="2">SCP2 sterol-binding domain-containing protein</fullName>
    </submittedName>
</protein>
<dbReference type="SUPFAM" id="SSF55718">
    <property type="entry name" value="SCP-like"/>
    <property type="match status" value="1"/>
</dbReference>